<evidence type="ECO:0000256" key="6">
    <source>
        <dbReference type="ARBA" id="ARBA00022989"/>
    </source>
</evidence>
<reference evidence="9" key="1">
    <citation type="journal article" date="2021" name="mSystems">
        <title>Bacteria and Archaea Synergistically Convert Glycine Betaine to Biogenic Methane in the Formosa Cold Seep of the South China Sea.</title>
        <authorList>
            <person name="Li L."/>
            <person name="Zhang W."/>
            <person name="Zhang S."/>
            <person name="Song L."/>
            <person name="Sun Q."/>
            <person name="Zhang H."/>
            <person name="Xiang H."/>
            <person name="Dong X."/>
        </authorList>
    </citation>
    <scope>NUCLEOTIDE SEQUENCE</scope>
    <source>
        <strain evidence="9">ZWT</strain>
    </source>
</reference>
<evidence type="ECO:0000313" key="9">
    <source>
        <dbReference type="EMBL" id="MCM1990915.1"/>
    </source>
</evidence>
<feature type="transmembrane region" description="Helical" evidence="8">
    <location>
        <begin position="76"/>
        <end position="94"/>
    </location>
</feature>
<dbReference type="Proteomes" id="UP001056429">
    <property type="component" value="Unassembled WGS sequence"/>
</dbReference>
<keyword evidence="5 8" id="KW-0812">Transmembrane</keyword>
<feature type="transmembrane region" description="Helical" evidence="8">
    <location>
        <begin position="185"/>
        <end position="203"/>
    </location>
</feature>
<feature type="transmembrane region" description="Helical" evidence="8">
    <location>
        <begin position="349"/>
        <end position="367"/>
    </location>
</feature>
<dbReference type="Pfam" id="PF03845">
    <property type="entry name" value="Spore_permease"/>
    <property type="match status" value="1"/>
</dbReference>
<evidence type="ECO:0000256" key="8">
    <source>
        <dbReference type="SAM" id="Phobius"/>
    </source>
</evidence>
<dbReference type="PANTHER" id="PTHR34975:SF2">
    <property type="entry name" value="SPORE GERMINATION PROTEIN A2"/>
    <property type="match status" value="1"/>
</dbReference>
<evidence type="ECO:0000256" key="1">
    <source>
        <dbReference type="ARBA" id="ARBA00004141"/>
    </source>
</evidence>
<evidence type="ECO:0000256" key="3">
    <source>
        <dbReference type="ARBA" id="ARBA00022448"/>
    </source>
</evidence>
<feature type="transmembrane region" description="Helical" evidence="8">
    <location>
        <begin position="35"/>
        <end position="56"/>
    </location>
</feature>
<dbReference type="AlphaFoldDB" id="A0A9J6P318"/>
<gene>
    <name evidence="9" type="ORF">KDK92_14380</name>
</gene>
<feature type="transmembrane region" description="Helical" evidence="8">
    <location>
        <begin position="311"/>
        <end position="329"/>
    </location>
</feature>
<evidence type="ECO:0000256" key="7">
    <source>
        <dbReference type="ARBA" id="ARBA00023136"/>
    </source>
</evidence>
<feature type="transmembrane region" description="Helical" evidence="8">
    <location>
        <begin position="114"/>
        <end position="130"/>
    </location>
</feature>
<comment type="similarity">
    <text evidence="2">Belongs to the amino acid-polyamine-organocation (APC) superfamily. Spore germination protein (SGP) (TC 2.A.3.9) family.</text>
</comment>
<dbReference type="GO" id="GO:0009847">
    <property type="term" value="P:spore germination"/>
    <property type="evidence" value="ECO:0007669"/>
    <property type="project" value="InterPro"/>
</dbReference>
<comment type="caution">
    <text evidence="9">The sequence shown here is derived from an EMBL/GenBank/DDBJ whole genome shotgun (WGS) entry which is preliminary data.</text>
</comment>
<protein>
    <submittedName>
        <fullName evidence="9">GerAB/ArcD/ProY family transporter</fullName>
    </submittedName>
</protein>
<keyword evidence="7 8" id="KW-0472">Membrane</keyword>
<accession>A0A9J6P318</accession>
<feature type="transmembrane region" description="Helical" evidence="8">
    <location>
        <begin position="7"/>
        <end position="29"/>
    </location>
</feature>
<dbReference type="EMBL" id="JAGSOJ010000003">
    <property type="protein sequence ID" value="MCM1990915.1"/>
    <property type="molecule type" value="Genomic_DNA"/>
</dbReference>
<sequence>MKPKINLYQLFILMVLLPYGTAILFYLGADTKQDAWIAMLLYSLGGIILQLIYTTLYYKYPQDTLVTYLPKIYGKILGNILSVIYLSYFAYIGARNIRDFLEITKITQLSMTPMIYIGILFIVVVIFSVNKGLKTIAGTAQLFFILIIFVPLLIWVLLLLMGNVMDSSNLRPILQDGIVSVIKKGWPLISFPYGETILFTMIYPFVSNGKKIRKVAILSIVFEGIILSLSTMLLIVVLGVPQATKALCPLFDVVQRIDLKDFLTRLDVLFVLLLMIGGFFKVTLFMYVAVIGTIQITNIKDFKFKKIKLKNIEIVSCFIGIIMLFSSLIMAKNYLHHLDIGLDFVIKYIHLPLQIVVPILTLFTCLIKESIQNKNQNPT</sequence>
<comment type="subcellular location">
    <subcellularLocation>
        <location evidence="1">Membrane</location>
        <topology evidence="1">Multi-pass membrane protein</topology>
    </subcellularLocation>
</comment>
<evidence type="ECO:0000313" key="10">
    <source>
        <dbReference type="Proteomes" id="UP001056429"/>
    </source>
</evidence>
<keyword evidence="6 8" id="KW-1133">Transmembrane helix</keyword>
<reference evidence="9" key="2">
    <citation type="submission" date="2021-04" db="EMBL/GenBank/DDBJ databases">
        <authorList>
            <person name="Dong X."/>
        </authorList>
    </citation>
    <scope>NUCLEOTIDE SEQUENCE</scope>
    <source>
        <strain evidence="9">ZWT</strain>
    </source>
</reference>
<name>A0A9J6P318_9CLOT</name>
<organism evidence="9 10">
    <name type="scientific">Oceanirhabdus seepicola</name>
    <dbReference type="NCBI Taxonomy" id="2828781"/>
    <lineage>
        <taxon>Bacteria</taxon>
        <taxon>Bacillati</taxon>
        <taxon>Bacillota</taxon>
        <taxon>Clostridia</taxon>
        <taxon>Eubacteriales</taxon>
        <taxon>Clostridiaceae</taxon>
        <taxon>Oceanirhabdus</taxon>
    </lineage>
</organism>
<evidence type="ECO:0000256" key="5">
    <source>
        <dbReference type="ARBA" id="ARBA00022692"/>
    </source>
</evidence>
<feature type="transmembrane region" description="Helical" evidence="8">
    <location>
        <begin position="268"/>
        <end position="290"/>
    </location>
</feature>
<dbReference type="RefSeq" id="WP_250860025.1">
    <property type="nucleotide sequence ID" value="NZ_JAGSOJ010000003.1"/>
</dbReference>
<keyword evidence="3" id="KW-0813">Transport</keyword>
<feature type="transmembrane region" description="Helical" evidence="8">
    <location>
        <begin position="215"/>
        <end position="240"/>
    </location>
</feature>
<feature type="transmembrane region" description="Helical" evidence="8">
    <location>
        <begin position="142"/>
        <end position="165"/>
    </location>
</feature>
<dbReference type="NCBIfam" id="TIGR00912">
    <property type="entry name" value="2A0309"/>
    <property type="match status" value="1"/>
</dbReference>
<keyword evidence="4" id="KW-0309">Germination</keyword>
<evidence type="ECO:0000256" key="2">
    <source>
        <dbReference type="ARBA" id="ARBA00007998"/>
    </source>
</evidence>
<keyword evidence="10" id="KW-1185">Reference proteome</keyword>
<dbReference type="PANTHER" id="PTHR34975">
    <property type="entry name" value="SPORE GERMINATION PROTEIN A2"/>
    <property type="match status" value="1"/>
</dbReference>
<dbReference type="GO" id="GO:0016020">
    <property type="term" value="C:membrane"/>
    <property type="evidence" value="ECO:0007669"/>
    <property type="project" value="UniProtKB-SubCell"/>
</dbReference>
<evidence type="ECO:0000256" key="4">
    <source>
        <dbReference type="ARBA" id="ARBA00022544"/>
    </source>
</evidence>
<dbReference type="InterPro" id="IPR004761">
    <property type="entry name" value="Spore_GerAB"/>
</dbReference>
<proteinExistence type="inferred from homology"/>